<keyword evidence="2" id="KW-0614">Plasmid</keyword>
<keyword evidence="1" id="KW-0472">Membrane</keyword>
<keyword evidence="1" id="KW-1133">Transmembrane helix</keyword>
<name>A0A1E5NXU3_9ACTN</name>
<dbReference type="AlphaFoldDB" id="A0A1E5NXU3"/>
<dbReference type="EMBL" id="MEHK01000005">
    <property type="protein sequence ID" value="OEJ21072.1"/>
    <property type="molecule type" value="Genomic_DNA"/>
</dbReference>
<organism evidence="2 3">
    <name type="scientific">Streptomyces subrutilus</name>
    <dbReference type="NCBI Taxonomy" id="36818"/>
    <lineage>
        <taxon>Bacteria</taxon>
        <taxon>Bacillati</taxon>
        <taxon>Actinomycetota</taxon>
        <taxon>Actinomycetes</taxon>
        <taxon>Kitasatosporales</taxon>
        <taxon>Streptomycetaceae</taxon>
        <taxon>Streptomyces</taxon>
    </lineage>
</organism>
<dbReference type="Proteomes" id="UP000095705">
    <property type="component" value="Plasmid pACMP1"/>
</dbReference>
<evidence type="ECO:0000313" key="3">
    <source>
        <dbReference type="Proteomes" id="UP000095705"/>
    </source>
</evidence>
<keyword evidence="1" id="KW-0812">Transmembrane</keyword>
<dbReference type="OrthoDB" id="4326947at2"/>
<feature type="transmembrane region" description="Helical" evidence="1">
    <location>
        <begin position="76"/>
        <end position="94"/>
    </location>
</feature>
<proteinExistence type="predicted"/>
<keyword evidence="3" id="KW-1185">Reference proteome</keyword>
<comment type="caution">
    <text evidence="2">The sequence shown here is derived from an EMBL/GenBank/DDBJ whole genome shotgun (WGS) entry which is preliminary data.</text>
</comment>
<reference evidence="2 3" key="1">
    <citation type="submission" date="2016-08" db="EMBL/GenBank/DDBJ databases">
        <title>The complete genome of Streptomyces subrutilus 10-1-1.</title>
        <authorList>
            <person name="Chen X."/>
        </authorList>
    </citation>
    <scope>NUCLEOTIDE SEQUENCE [LARGE SCALE GENOMIC DNA]</scope>
    <source>
        <strain evidence="2 3">10-1-1</strain>
        <plasmid evidence="3">pacmp1</plasmid>
    </source>
</reference>
<dbReference type="RefSeq" id="WP_069917960.1">
    <property type="nucleotide sequence ID" value="NZ_CM007203.1"/>
</dbReference>
<evidence type="ECO:0000256" key="1">
    <source>
        <dbReference type="SAM" id="Phobius"/>
    </source>
</evidence>
<protein>
    <submittedName>
        <fullName evidence="2">Uncharacterized protein</fullName>
    </submittedName>
</protein>
<evidence type="ECO:0000313" key="2">
    <source>
        <dbReference type="EMBL" id="OEJ21072.1"/>
    </source>
</evidence>
<sequence length="104" mass="10937">MPRKPVVPTHVYEPMAQHLPVDQYRPSAPMCQCGHGHGQPVQQIIVKQADPWARYILLGFAGAGVALMIIAGTVALLIAGGACALCVAAAMKALRGALPAKEKK</sequence>
<accession>A0A1E5NXU3</accession>
<gene>
    <name evidence="2" type="ORF">BGK67_34835</name>
</gene>
<geneLocation type="plasmid" evidence="3">
    <name>pacmp1</name>
</geneLocation>